<dbReference type="GO" id="GO:0036449">
    <property type="term" value="C:microtubule minus-end"/>
    <property type="evidence" value="ECO:0007669"/>
    <property type="project" value="TreeGrafter"/>
</dbReference>
<dbReference type="GO" id="GO:0007026">
    <property type="term" value="P:negative regulation of microtubule depolymerization"/>
    <property type="evidence" value="ECO:0007669"/>
    <property type="project" value="TreeGrafter"/>
</dbReference>
<reference evidence="2" key="1">
    <citation type="submission" date="2022-08" db="EMBL/GenBank/DDBJ databases">
        <title>Genome sequencing of akame (Lates japonicus).</title>
        <authorList>
            <person name="Hashiguchi Y."/>
            <person name="Takahashi H."/>
        </authorList>
    </citation>
    <scope>NUCLEOTIDE SEQUENCE</scope>
    <source>
        <strain evidence="2">Kochi</strain>
    </source>
</reference>
<evidence type="ECO:0000313" key="2">
    <source>
        <dbReference type="EMBL" id="GLD73004.1"/>
    </source>
</evidence>
<dbReference type="GO" id="GO:0005516">
    <property type="term" value="F:calmodulin binding"/>
    <property type="evidence" value="ECO:0007669"/>
    <property type="project" value="InterPro"/>
</dbReference>
<dbReference type="InterPro" id="IPR032940">
    <property type="entry name" value="CAMSAP"/>
</dbReference>
<evidence type="ECO:0000313" key="3">
    <source>
        <dbReference type="Proteomes" id="UP001279410"/>
    </source>
</evidence>
<evidence type="ECO:0000259" key="1">
    <source>
        <dbReference type="Pfam" id="PF25532"/>
    </source>
</evidence>
<comment type="caution">
    <text evidence="2">The sequence shown here is derived from an EMBL/GenBank/DDBJ whole genome shotgun (WGS) entry which is preliminary data.</text>
</comment>
<dbReference type="EMBL" id="BRZM01001353">
    <property type="protein sequence ID" value="GLD73004.1"/>
    <property type="molecule type" value="Genomic_DNA"/>
</dbReference>
<dbReference type="GO" id="GO:0031122">
    <property type="term" value="P:cytoplasmic microtubule organization"/>
    <property type="evidence" value="ECO:0007669"/>
    <property type="project" value="TreeGrafter"/>
</dbReference>
<proteinExistence type="predicted"/>
<name>A0AAD3RJP0_LATJO</name>
<protein>
    <submittedName>
        <fullName evidence="2">Calmodulin-regulated spectrin-associated protein 2-like isoform X1</fullName>
    </submittedName>
</protein>
<dbReference type="Proteomes" id="UP001279410">
    <property type="component" value="Unassembled WGS sequence"/>
</dbReference>
<dbReference type="Pfam" id="PF25532">
    <property type="entry name" value="CH_CAMSAP2_N"/>
    <property type="match status" value="1"/>
</dbReference>
<gene>
    <name evidence="2" type="ORF">AKAME5_002432900</name>
</gene>
<accession>A0AAD3RJP0</accession>
<dbReference type="PANTHER" id="PTHR21595">
    <property type="entry name" value="PATRONIN"/>
    <property type="match status" value="1"/>
</dbReference>
<keyword evidence="3" id="KW-1185">Reference proteome</keyword>
<dbReference type="PANTHER" id="PTHR21595:SF1">
    <property type="entry name" value="CALMODULIN-REGULATED SPECTRIN-ASSOCIATED PROTEIN 2"/>
    <property type="match status" value="1"/>
</dbReference>
<feature type="domain" description="CASAMP N-terminal" evidence="1">
    <location>
        <begin position="27"/>
        <end position="116"/>
    </location>
</feature>
<dbReference type="GO" id="GO:0051011">
    <property type="term" value="F:microtubule minus-end binding"/>
    <property type="evidence" value="ECO:0007669"/>
    <property type="project" value="TreeGrafter"/>
</dbReference>
<dbReference type="AlphaFoldDB" id="A0AAD3RJP0"/>
<organism evidence="2 3">
    <name type="scientific">Lates japonicus</name>
    <name type="common">Japanese lates</name>
    <dbReference type="NCBI Taxonomy" id="270547"/>
    <lineage>
        <taxon>Eukaryota</taxon>
        <taxon>Metazoa</taxon>
        <taxon>Chordata</taxon>
        <taxon>Craniata</taxon>
        <taxon>Vertebrata</taxon>
        <taxon>Euteleostomi</taxon>
        <taxon>Actinopterygii</taxon>
        <taxon>Neopterygii</taxon>
        <taxon>Teleostei</taxon>
        <taxon>Neoteleostei</taxon>
        <taxon>Acanthomorphata</taxon>
        <taxon>Carangaria</taxon>
        <taxon>Carangaria incertae sedis</taxon>
        <taxon>Centropomidae</taxon>
        <taxon>Lates</taxon>
    </lineage>
</organism>
<sequence>MDLEDRRTKLALTHFPLSLSMSFSPSSDAVPEELAEPFYRDQYNQEHLKPPVACLLQSAELYCRAGSLILRSDAVKPLLGHNAVIQALAQKGLYVTDQDRLVTERDLTSTPIHMAAAVVRAGQPAVRLAGKAMGWKWHELFLPARRLWFTQAVNGDNAMSCRARATRQRLAGLMIRPGNERMTAAMRRSSIWSGSACNISRVIWLHCLINDDRASGNPGGCGCSSIGCLGDYRWQTQAQLHTLLRGNMILRRVVDWSGRSDFVG</sequence>
<dbReference type="InterPro" id="IPR058042">
    <property type="entry name" value="CAMSAP_N"/>
</dbReference>